<feature type="compositionally biased region" description="Gly residues" evidence="2">
    <location>
        <begin position="449"/>
        <end position="465"/>
    </location>
</feature>
<gene>
    <name evidence="4" type="ORF">D9613_004842</name>
</gene>
<dbReference type="PANTHER" id="PTHR39394:SF1">
    <property type="entry name" value="DNAJ HOMOLOGUE SUBFAMILY C MEMBER 28 CONSERVED DOMAIN-CONTAINING PROTEIN"/>
    <property type="match status" value="1"/>
</dbReference>
<name>A0A8H4QXS6_9AGAR</name>
<protein>
    <recommendedName>
        <fullName evidence="3">DnaJ homologue subfamily C member 28 conserved domain-containing protein</fullName>
    </recommendedName>
</protein>
<evidence type="ECO:0000256" key="1">
    <source>
        <dbReference type="SAM" id="Coils"/>
    </source>
</evidence>
<evidence type="ECO:0000313" key="4">
    <source>
        <dbReference type="EMBL" id="KAF4619505.1"/>
    </source>
</evidence>
<reference evidence="4 5" key="1">
    <citation type="submission" date="2019-12" db="EMBL/GenBank/DDBJ databases">
        <authorList>
            <person name="Floudas D."/>
            <person name="Bentzer J."/>
            <person name="Ahren D."/>
            <person name="Johansson T."/>
            <person name="Persson P."/>
            <person name="Tunlid A."/>
        </authorList>
    </citation>
    <scope>NUCLEOTIDE SEQUENCE [LARGE SCALE GENOMIC DNA]</scope>
    <source>
        <strain evidence="4 5">CBS 102.39</strain>
    </source>
</reference>
<feature type="region of interest" description="Disordered" evidence="2">
    <location>
        <begin position="39"/>
        <end position="59"/>
    </location>
</feature>
<dbReference type="Proteomes" id="UP000521872">
    <property type="component" value="Unassembled WGS sequence"/>
</dbReference>
<evidence type="ECO:0000256" key="2">
    <source>
        <dbReference type="SAM" id="MobiDB-lite"/>
    </source>
</evidence>
<dbReference type="PANTHER" id="PTHR39394">
    <property type="entry name" value="YALI0E31793P"/>
    <property type="match status" value="1"/>
</dbReference>
<keyword evidence="5" id="KW-1185">Reference proteome</keyword>
<organism evidence="4 5">
    <name type="scientific">Agrocybe pediades</name>
    <dbReference type="NCBI Taxonomy" id="84607"/>
    <lineage>
        <taxon>Eukaryota</taxon>
        <taxon>Fungi</taxon>
        <taxon>Dikarya</taxon>
        <taxon>Basidiomycota</taxon>
        <taxon>Agaricomycotina</taxon>
        <taxon>Agaricomycetes</taxon>
        <taxon>Agaricomycetidae</taxon>
        <taxon>Agaricales</taxon>
        <taxon>Agaricineae</taxon>
        <taxon>Strophariaceae</taxon>
        <taxon>Agrocybe</taxon>
    </lineage>
</organism>
<dbReference type="EMBL" id="JAACJL010000016">
    <property type="protein sequence ID" value="KAF4619505.1"/>
    <property type="molecule type" value="Genomic_DNA"/>
</dbReference>
<evidence type="ECO:0000259" key="3">
    <source>
        <dbReference type="Pfam" id="PF09350"/>
    </source>
</evidence>
<feature type="domain" description="DnaJ homologue subfamily C member 28 conserved" evidence="3">
    <location>
        <begin position="269"/>
        <end position="339"/>
    </location>
</feature>
<keyword evidence="1" id="KW-0175">Coiled coil</keyword>
<comment type="caution">
    <text evidence="4">The sequence shown here is derived from an EMBL/GenBank/DDBJ whole genome shotgun (WGS) entry which is preliminary data.</text>
</comment>
<accession>A0A8H4QXS6</accession>
<sequence>MQSYPSRTFTLQQLSLLPRTSRYTFSNHARFEQLRRNHNDAGAAQSTSTPPPHQQQLSGSAKLFADAEVEEREAAEAEAQKKKNKSSRLVQLEQEHENWTGDENVRDAVLRMLVDKYKPLRTGGIQTADDKLKKSPPKIGSAYIGSGTIEPAPQVNLTPKSGSWATEPLLPSKEGHEPWHTVYKAPKHEVSSIKLAQMPSVVSSKPTAALPLDDRARRLEREQRKRTMRANKLTQARESTLDYKLGLQGGQKAGGARYMPTSMKGWTSMVEDRIEKARKAGQFNNIKGRGKPLERSTEEYNPFIAREEFLMNRIVRKNGAAPPWVEFQVELDTAATAFRDILRQSWMRRAIRVLANEHPTEILHKLTLQDIKRHRDPEWFEKEKSYHEAAVTQLNSLVRKYNGLAPYAVRRPYYSREVEIRRLYEDCAEEILQMISERVYTSSPLGEMNQGGGGRSAGQGSIGGGPASADPGYSLLQWLRELIRRWFGARDTA</sequence>
<feature type="region of interest" description="Disordered" evidence="2">
    <location>
        <begin position="443"/>
        <end position="465"/>
    </location>
</feature>
<dbReference type="AlphaFoldDB" id="A0A8H4QXS6"/>
<dbReference type="InterPro" id="IPR018961">
    <property type="entry name" value="DnaJ_homolog_subfam-C_membr-28"/>
</dbReference>
<feature type="coiled-coil region" evidence="1">
    <location>
        <begin position="60"/>
        <end position="102"/>
    </location>
</feature>
<proteinExistence type="predicted"/>
<dbReference type="Pfam" id="PF09350">
    <property type="entry name" value="DJC28_CD"/>
    <property type="match status" value="1"/>
</dbReference>
<evidence type="ECO:0000313" key="5">
    <source>
        <dbReference type="Proteomes" id="UP000521872"/>
    </source>
</evidence>